<proteinExistence type="predicted"/>
<accession>A0A1F7I796</accession>
<gene>
    <name evidence="1" type="ORF">A3A74_07400</name>
</gene>
<dbReference type="EMBL" id="MGAF01000054">
    <property type="protein sequence ID" value="OGK39231.1"/>
    <property type="molecule type" value="Genomic_DNA"/>
</dbReference>
<dbReference type="Proteomes" id="UP000179270">
    <property type="component" value="Unassembled WGS sequence"/>
</dbReference>
<evidence type="ECO:0000313" key="1">
    <source>
        <dbReference type="EMBL" id="OGK39231.1"/>
    </source>
</evidence>
<reference evidence="1 2" key="1">
    <citation type="journal article" date="2016" name="Nat. Commun.">
        <title>Thousands of microbial genomes shed light on interconnected biogeochemical processes in an aquifer system.</title>
        <authorList>
            <person name="Anantharaman K."/>
            <person name="Brown C.T."/>
            <person name="Hug L.A."/>
            <person name="Sharon I."/>
            <person name="Castelle C.J."/>
            <person name="Probst A.J."/>
            <person name="Thomas B.C."/>
            <person name="Singh A."/>
            <person name="Wilkins M.J."/>
            <person name="Karaoz U."/>
            <person name="Brodie E.L."/>
            <person name="Williams K.H."/>
            <person name="Hubbard S.S."/>
            <person name="Banfield J.F."/>
        </authorList>
    </citation>
    <scope>NUCLEOTIDE SEQUENCE [LARGE SCALE GENOMIC DNA]</scope>
</reference>
<evidence type="ECO:0000313" key="2">
    <source>
        <dbReference type="Proteomes" id="UP000179270"/>
    </source>
</evidence>
<dbReference type="AlphaFoldDB" id="A0A1F7I796"/>
<organism evidence="1 2">
    <name type="scientific">Candidatus Roizmanbacteria bacterium RIFCSPLOWO2_01_FULL_35_13</name>
    <dbReference type="NCBI Taxonomy" id="1802055"/>
    <lineage>
        <taxon>Bacteria</taxon>
        <taxon>Candidatus Roizmaniibacteriota</taxon>
    </lineage>
</organism>
<sequence length="392" mass="43323">MLFEANITQSADLISIQSQAETYITKHPAIINTVSLEYLEQLKNINKAQASSCIIVDDPWFGRNLLDLAEKLPDMNSQDDDTFEEGYAYNVDGGAPYDPNNKTGDPTPFMTIGVKGKTVLCMITAPINQNSETNLQATQLHLESATEDDIQAETQMFQPAQPVENNDAVSIPNSNKLYHIGIGLACITTILTALRILSNLRSRNKKLLSDQFNNSNNRNEGDQDYSTNQKVGRRLKPGLLTALGNIKTHNINYQMQSRELRDGEKINPAFYLVNGQCMKDALKGEFFISEPNAVYTQNPQSGDVGVVIVHEENGQTFGRLGIFGGINKKTGKGIILTSNRGFGHSRHEEIDMSVKNGSHVGEMKVVGRIDSTTLRELKLNIKYAKSGDNDPL</sequence>
<name>A0A1F7I796_9BACT</name>
<comment type="caution">
    <text evidence="1">The sequence shown here is derived from an EMBL/GenBank/DDBJ whole genome shotgun (WGS) entry which is preliminary data.</text>
</comment>
<protein>
    <submittedName>
        <fullName evidence="1">Uncharacterized protein</fullName>
    </submittedName>
</protein>